<dbReference type="OMA" id="WRTERKA"/>
<evidence type="ECO:0000256" key="2">
    <source>
        <dbReference type="SAM" id="MobiDB-lite"/>
    </source>
</evidence>
<feature type="compositionally biased region" description="Low complexity" evidence="2">
    <location>
        <begin position="780"/>
        <end position="792"/>
    </location>
</feature>
<feature type="repeat" description="HEAT" evidence="1">
    <location>
        <begin position="201"/>
        <end position="235"/>
    </location>
</feature>
<name>A0A0B2VKL4_TOXCA</name>
<dbReference type="STRING" id="6265.A0A0B2VKL4"/>
<gene>
    <name evidence="3" type="primary">PPP4R4</name>
    <name evidence="3" type="ORF">Tcan_11680</name>
</gene>
<keyword evidence="4" id="KW-1185">Reference proteome</keyword>
<feature type="compositionally biased region" description="Polar residues" evidence="2">
    <location>
        <begin position="767"/>
        <end position="776"/>
    </location>
</feature>
<feature type="repeat" description="HEAT" evidence="1">
    <location>
        <begin position="241"/>
        <end position="278"/>
    </location>
</feature>
<dbReference type="GO" id="GO:0019888">
    <property type="term" value="F:protein phosphatase regulator activity"/>
    <property type="evidence" value="ECO:0007669"/>
    <property type="project" value="TreeGrafter"/>
</dbReference>
<dbReference type="PANTHER" id="PTHR21467:SF0">
    <property type="entry name" value="SERINE_THREONINE-PROTEIN PHOSPHATASE 4 REGULATORY SUBUNIT 4"/>
    <property type="match status" value="1"/>
</dbReference>
<dbReference type="GO" id="GO:0008287">
    <property type="term" value="C:protein serine/threonine phosphatase complex"/>
    <property type="evidence" value="ECO:0007669"/>
    <property type="project" value="TreeGrafter"/>
</dbReference>
<protein>
    <submittedName>
        <fullName evidence="3">Serine/threonine-protein phosphatase 4 regulatory subunit 4</fullName>
    </submittedName>
</protein>
<dbReference type="InterPro" id="IPR016024">
    <property type="entry name" value="ARM-type_fold"/>
</dbReference>
<feature type="repeat" description="HEAT" evidence="1">
    <location>
        <begin position="377"/>
        <end position="412"/>
    </location>
</feature>
<dbReference type="AlphaFoldDB" id="A0A0B2VKL4"/>
<dbReference type="GO" id="GO:0005829">
    <property type="term" value="C:cytosol"/>
    <property type="evidence" value="ECO:0007669"/>
    <property type="project" value="TreeGrafter"/>
</dbReference>
<dbReference type="InterPro" id="IPR021133">
    <property type="entry name" value="HEAT_type_2"/>
</dbReference>
<dbReference type="PANTHER" id="PTHR21467">
    <property type="entry name" value="PROTEIN PHOSPHATASE 4 REGULATORY SUBUNIT 4 PPP4R4"/>
    <property type="match status" value="1"/>
</dbReference>
<sequence length="911" mass="101799">MGETADVDEEEQHESAINWSSLLNMADDPEMEELMRSPLDTAIHVLTEGREIQKLSAIRTFADLLDTEGEKAVELVLPLIQKVLEEEAANLDIHCEAAVTYKNIFRNTKLTSRFSGLTDVILCGILQNIGRQKDNLSAAAWLETLVEILDNVPLSTIKESILPVALSQAEPTQRVQRRVIATKLIEKLCSALPSLDVRKELAPCAQMLAQDPNANVRGSIAQRLGVIAQSLHNASDCGTLLLPCLIELCNDDDIGVREAILNTVAVCLPHFSKESRKNAIIPLLRKSADQALFLQDETLNVVAKNFGQWIFHLKDSMSVSDRKWFLDTFIKIASLAQSSSSTGDNTNSTQTLARRMCAYNFPCIVLVYGEECFMERLLPILEGFCSDPDEDIRSATAAGFHEIVNLVPNEPALIPPFIELIRGGAAEVVAHLTGNLDRILPHLYKCASDPSTGPRISRVQLDRIIIGCNRLIRGTGSWRAHHSYLTNIAIVRKLIPTKDLFISFVPMLKQEVLTARAIPCRVAASLTLLLFMRENREKSERQTIIDFFIHSVAKHRSCHRRRLYLDIFPLIMANFSRAFFRENFLDALLKMANDSVSNIRLQLCHLLPKIKENLILPDDENILQQMEKIVREMLSKEQNSFSRQLIQTYACELSRAETKVRPDKADDAKLKEEKELWERPLDKENNNEEQANRNVKDERKPPASKDNTLKKPPVGVSNKVDTSPWRTRTSQPKTAIVRPQPHVVVRSPSPMPRPINDGRKSKLPLANGSQTPSSTKHLSRAASALANRATASPEKSKPVERGKLRQQSNNNTCNDGLPAVQSNNTKSLPPSQTRLSVNRPTQAKGTGLRRSTTETTSLKQLSVTPGRSSNVSTPRSSSAFRRPPSGLIKVRSFSNIEKMPAQMNMKIRTIE</sequence>
<organism evidence="3 4">
    <name type="scientific">Toxocara canis</name>
    <name type="common">Canine roundworm</name>
    <dbReference type="NCBI Taxonomy" id="6265"/>
    <lineage>
        <taxon>Eukaryota</taxon>
        <taxon>Metazoa</taxon>
        <taxon>Ecdysozoa</taxon>
        <taxon>Nematoda</taxon>
        <taxon>Chromadorea</taxon>
        <taxon>Rhabditida</taxon>
        <taxon>Spirurina</taxon>
        <taxon>Ascaridomorpha</taxon>
        <taxon>Ascaridoidea</taxon>
        <taxon>Toxocaridae</taxon>
        <taxon>Toxocara</taxon>
    </lineage>
</organism>
<feature type="compositionally biased region" description="Polar residues" evidence="2">
    <location>
        <begin position="805"/>
        <end position="867"/>
    </location>
</feature>
<feature type="compositionally biased region" description="Basic and acidic residues" evidence="2">
    <location>
        <begin position="657"/>
        <end position="709"/>
    </location>
</feature>
<dbReference type="SUPFAM" id="SSF48371">
    <property type="entry name" value="ARM repeat"/>
    <property type="match status" value="1"/>
</dbReference>
<feature type="compositionally biased region" description="Polar residues" evidence="2">
    <location>
        <begin position="719"/>
        <end position="733"/>
    </location>
</feature>
<feature type="compositionally biased region" description="Low complexity" evidence="2">
    <location>
        <begin position="868"/>
        <end position="885"/>
    </location>
</feature>
<evidence type="ECO:0000313" key="4">
    <source>
        <dbReference type="Proteomes" id="UP000031036"/>
    </source>
</evidence>
<dbReference type="Proteomes" id="UP000031036">
    <property type="component" value="Unassembled WGS sequence"/>
</dbReference>
<evidence type="ECO:0000256" key="1">
    <source>
        <dbReference type="PROSITE-ProRule" id="PRU00103"/>
    </source>
</evidence>
<feature type="compositionally biased region" description="Basic and acidic residues" evidence="2">
    <location>
        <begin position="794"/>
        <end position="803"/>
    </location>
</feature>
<dbReference type="InterPro" id="IPR039918">
    <property type="entry name" value="PPP4R4"/>
</dbReference>
<dbReference type="InterPro" id="IPR011989">
    <property type="entry name" value="ARM-like"/>
</dbReference>
<dbReference type="PROSITE" id="PS50077">
    <property type="entry name" value="HEAT_REPEAT"/>
    <property type="match status" value="3"/>
</dbReference>
<feature type="region of interest" description="Disordered" evidence="2">
    <location>
        <begin position="657"/>
        <end position="885"/>
    </location>
</feature>
<comment type="caution">
    <text evidence="3">The sequence shown here is derived from an EMBL/GenBank/DDBJ whole genome shotgun (WGS) entry which is preliminary data.</text>
</comment>
<evidence type="ECO:0000313" key="3">
    <source>
        <dbReference type="EMBL" id="KHN82128.1"/>
    </source>
</evidence>
<reference evidence="3 4" key="1">
    <citation type="submission" date="2014-11" db="EMBL/GenBank/DDBJ databases">
        <title>Genetic blueprint of the zoonotic pathogen Toxocara canis.</title>
        <authorList>
            <person name="Zhu X.-Q."/>
            <person name="Korhonen P.K."/>
            <person name="Cai H."/>
            <person name="Young N.D."/>
            <person name="Nejsum P."/>
            <person name="von Samson-Himmelstjerna G."/>
            <person name="Boag P.R."/>
            <person name="Tan P."/>
            <person name="Li Q."/>
            <person name="Min J."/>
            <person name="Yang Y."/>
            <person name="Wang X."/>
            <person name="Fang X."/>
            <person name="Hall R.S."/>
            <person name="Hofmann A."/>
            <person name="Sternberg P.W."/>
            <person name="Jex A.R."/>
            <person name="Gasser R.B."/>
        </authorList>
    </citation>
    <scope>NUCLEOTIDE SEQUENCE [LARGE SCALE GENOMIC DNA]</scope>
    <source>
        <strain evidence="3">PN_DK_2014</strain>
    </source>
</reference>
<dbReference type="Gene3D" id="1.25.10.10">
    <property type="entry name" value="Leucine-rich Repeat Variant"/>
    <property type="match status" value="1"/>
</dbReference>
<accession>A0A0B2VKL4</accession>
<proteinExistence type="predicted"/>
<dbReference type="OrthoDB" id="340346at2759"/>
<dbReference type="EMBL" id="JPKZ01001408">
    <property type="protein sequence ID" value="KHN82128.1"/>
    <property type="molecule type" value="Genomic_DNA"/>
</dbReference>